<dbReference type="RefSeq" id="WP_243170928.1">
    <property type="nucleotide sequence ID" value="NZ_JANCKS010000020.1"/>
</dbReference>
<accession>A0A2R4NC77</accession>
<keyword evidence="4" id="KW-0614">Plasmid</keyword>
<feature type="transmembrane region" description="Helical" evidence="2">
    <location>
        <begin position="74"/>
        <end position="91"/>
    </location>
</feature>
<evidence type="ECO:0000259" key="3">
    <source>
        <dbReference type="Pfam" id="PF26635"/>
    </source>
</evidence>
<name>A0A2R4NC77_CLODI</name>
<evidence type="ECO:0000256" key="1">
    <source>
        <dbReference type="SAM" id="MobiDB-lite"/>
    </source>
</evidence>
<geneLocation type="plasmid" evidence="4">
    <name>LIBA6289</name>
</geneLocation>
<dbReference type="NCBIfam" id="NF045890">
    <property type="entry name" value="conj_pls20_p028"/>
    <property type="match status" value="1"/>
</dbReference>
<feature type="transmembrane region" description="Helical" evidence="2">
    <location>
        <begin position="227"/>
        <end position="248"/>
    </location>
</feature>
<feature type="domain" description="DUF8208" evidence="3">
    <location>
        <begin position="19"/>
        <end position="359"/>
    </location>
</feature>
<evidence type="ECO:0000313" key="4">
    <source>
        <dbReference type="EMBL" id="AVX33733.1"/>
    </source>
</evidence>
<organism evidence="4">
    <name type="scientific">Clostridioides difficile</name>
    <name type="common">Peptoclostridium difficile</name>
    <dbReference type="NCBI Taxonomy" id="1496"/>
    <lineage>
        <taxon>Bacteria</taxon>
        <taxon>Bacillati</taxon>
        <taxon>Bacillota</taxon>
        <taxon>Clostridia</taxon>
        <taxon>Peptostreptococcales</taxon>
        <taxon>Peptostreptococcaceae</taxon>
        <taxon>Clostridioides</taxon>
    </lineage>
</organism>
<feature type="transmembrane region" description="Helical" evidence="2">
    <location>
        <begin position="103"/>
        <end position="122"/>
    </location>
</feature>
<dbReference type="InterPro" id="IPR058521">
    <property type="entry name" value="DUF8208"/>
</dbReference>
<feature type="compositionally biased region" description="Low complexity" evidence="1">
    <location>
        <begin position="402"/>
        <end position="413"/>
    </location>
</feature>
<dbReference type="EMBL" id="MF547664">
    <property type="protein sequence ID" value="AVX33733.1"/>
    <property type="molecule type" value="Genomic_DNA"/>
</dbReference>
<keyword evidence="2" id="KW-1133">Transmembrane helix</keyword>
<dbReference type="InterPro" id="IPR058066">
    <property type="entry name" value="pXO2-14_N"/>
</dbReference>
<proteinExistence type="predicted"/>
<feature type="transmembrane region" description="Helical" evidence="2">
    <location>
        <begin position="254"/>
        <end position="273"/>
    </location>
</feature>
<protein>
    <recommendedName>
        <fullName evidence="3">DUF8208 domain-containing protein</fullName>
    </recommendedName>
</protein>
<sequence>MDEVKIIEILVNFSPVMQISDILSSLTRTIGWWLINALTFISGGMETVVDKIYSSMDFFNSEGISQLITQFKPLIWATLGVSILFVAYQLMINRKFQKDGLLVNVLLSIMVIMMLPSLMVDLNKITKSAIKSVNSPYKTTAEQIIKDNLTDLYYLDKNNFDSLENKNNIPEELVSKIFINEEVEDGKVENKDVFKNKLNIDIDGEKKVTKLGKVFGVFSEKYYRYHLNFFIIIITLACTTVTQLFTAIKVAQLIFELAFTKLFATMYAFADISSGQRLKDIVKNILSIFAVIFSTALLLKLYLLYSNWITTIDNDNIFLKIFLMIGGAFVVIDGPNIIERTLGIDAGIKSGLGVVTGAYSSMKMGGELAKGLGKATGFVASATAAGTGIASGAYSEMKDLKSNNGNGEENNSSTGDNKGGYFGADKDNFKDETGSPGEKFSKEPDDLEQEMKNSNPIDIDTMLEKSNGEDMVDGSIPQNDILDGELDKYEDLNNKGINDNLQQDNIDSNMEKDMQNFKLDTDEMSPLQSKIASGINRNRANFGGGDIEDIKPYEDFGRMTGKVNLPNGGLNDDKDEIDIGNINLGSEKSKINMTQDVNDFNEEIKTSGINIDERINGNKGNISDETYGKTLGDSIKNNQTVNKIKTNYDVGKNTGKKFAKDINKISNNIKNYKK</sequence>
<gene>
    <name evidence="4" type="ORF">plasmid_LIBA6289_00048</name>
</gene>
<feature type="compositionally biased region" description="Basic and acidic residues" evidence="1">
    <location>
        <begin position="424"/>
        <end position="444"/>
    </location>
</feature>
<evidence type="ECO:0000256" key="2">
    <source>
        <dbReference type="SAM" id="Phobius"/>
    </source>
</evidence>
<reference evidence="4" key="1">
    <citation type="journal article" date="2018" name="Genome Biol. Evol.">
        <title>Two Groups of Cocirculating, Epidemic Clostridiodes difficile Strains Microdiversify through Different Mechanisms.</title>
        <authorList>
            <person name="Murillo T."/>
            <person name="Ramirez-Vargas G."/>
            <person name="Riedel T."/>
            <person name="Overmann J."/>
            <person name="Andersen J.M."/>
            <person name="Guzman-Verri C."/>
            <person name="Chaves-Olarte E."/>
            <person name="Rodriguez C."/>
        </authorList>
    </citation>
    <scope>NUCLEOTIDE SEQUENCE</scope>
    <source>
        <strain evidence="4">LIBA-6289</strain>
        <plasmid evidence="4">LIBA6289</plasmid>
    </source>
</reference>
<feature type="transmembrane region" description="Helical" evidence="2">
    <location>
        <begin position="30"/>
        <end position="53"/>
    </location>
</feature>
<dbReference type="AlphaFoldDB" id="A0A2R4NC77"/>
<feature type="region of interest" description="Disordered" evidence="1">
    <location>
        <begin position="400"/>
        <end position="456"/>
    </location>
</feature>
<feature type="transmembrane region" description="Helical" evidence="2">
    <location>
        <begin position="317"/>
        <end position="338"/>
    </location>
</feature>
<keyword evidence="2" id="KW-0812">Transmembrane</keyword>
<dbReference type="Pfam" id="PF26635">
    <property type="entry name" value="DUF8208"/>
    <property type="match status" value="1"/>
</dbReference>
<feature type="transmembrane region" description="Helical" evidence="2">
    <location>
        <begin position="285"/>
        <end position="305"/>
    </location>
</feature>
<keyword evidence="2" id="KW-0472">Membrane</keyword>